<comment type="similarity">
    <text evidence="1">Belongs to the LysR transcriptional regulatory family.</text>
</comment>
<feature type="domain" description="HTH lysR-type" evidence="5">
    <location>
        <begin position="12"/>
        <end position="63"/>
    </location>
</feature>
<comment type="caution">
    <text evidence="6">The sequence shown here is derived from an EMBL/GenBank/DDBJ whole genome shotgun (WGS) entry which is preliminary data.</text>
</comment>
<evidence type="ECO:0000259" key="5">
    <source>
        <dbReference type="PROSITE" id="PS50931"/>
    </source>
</evidence>
<dbReference type="Proteomes" id="UP000635384">
    <property type="component" value="Unassembled WGS sequence"/>
</dbReference>
<dbReference type="InterPro" id="IPR000847">
    <property type="entry name" value="LysR_HTH_N"/>
</dbReference>
<dbReference type="Pfam" id="PF03466">
    <property type="entry name" value="LysR_substrate"/>
    <property type="match status" value="1"/>
</dbReference>
<keyword evidence="2" id="KW-0805">Transcription regulation</keyword>
<keyword evidence="7" id="KW-1185">Reference proteome</keyword>
<accession>A0ABR8KWG6</accession>
<keyword evidence="4" id="KW-0804">Transcription</keyword>
<dbReference type="PROSITE" id="PS50931">
    <property type="entry name" value="HTH_LYSR"/>
    <property type="match status" value="1"/>
</dbReference>
<proteinExistence type="inferred from homology"/>
<dbReference type="Gene3D" id="1.10.10.10">
    <property type="entry name" value="Winged helix-like DNA-binding domain superfamily/Winged helix DNA-binding domain"/>
    <property type="match status" value="1"/>
</dbReference>
<evidence type="ECO:0000256" key="3">
    <source>
        <dbReference type="ARBA" id="ARBA00023125"/>
    </source>
</evidence>
<dbReference type="CDD" id="cd08422">
    <property type="entry name" value="PBP2_CrgA_like"/>
    <property type="match status" value="1"/>
</dbReference>
<evidence type="ECO:0000313" key="7">
    <source>
        <dbReference type="Proteomes" id="UP000635384"/>
    </source>
</evidence>
<dbReference type="InterPro" id="IPR036390">
    <property type="entry name" value="WH_DNA-bd_sf"/>
</dbReference>
<reference evidence="6 7" key="1">
    <citation type="submission" date="2020-09" db="EMBL/GenBank/DDBJ databases">
        <authorList>
            <person name="Yoon J.-W."/>
        </authorList>
    </citation>
    <scope>NUCLEOTIDE SEQUENCE [LARGE SCALE GENOMIC DNA]</scope>
    <source>
        <strain evidence="6 7">KMU-140</strain>
    </source>
</reference>
<dbReference type="RefSeq" id="WP_190788013.1">
    <property type="nucleotide sequence ID" value="NZ_JACXLC010000001.1"/>
</dbReference>
<dbReference type="InterPro" id="IPR058163">
    <property type="entry name" value="LysR-type_TF_proteobact-type"/>
</dbReference>
<dbReference type="InterPro" id="IPR005119">
    <property type="entry name" value="LysR_subst-bd"/>
</dbReference>
<evidence type="ECO:0000256" key="2">
    <source>
        <dbReference type="ARBA" id="ARBA00023015"/>
    </source>
</evidence>
<organism evidence="6 7">
    <name type="scientific">Erythrobacter rubeus</name>
    <dbReference type="NCBI Taxonomy" id="2760803"/>
    <lineage>
        <taxon>Bacteria</taxon>
        <taxon>Pseudomonadati</taxon>
        <taxon>Pseudomonadota</taxon>
        <taxon>Alphaproteobacteria</taxon>
        <taxon>Sphingomonadales</taxon>
        <taxon>Erythrobacteraceae</taxon>
        <taxon>Erythrobacter/Porphyrobacter group</taxon>
        <taxon>Erythrobacter</taxon>
    </lineage>
</organism>
<evidence type="ECO:0000256" key="4">
    <source>
        <dbReference type="ARBA" id="ARBA00023163"/>
    </source>
</evidence>
<dbReference type="SUPFAM" id="SSF46785">
    <property type="entry name" value="Winged helix' DNA-binding domain"/>
    <property type="match status" value="1"/>
</dbReference>
<sequence length="303" mass="32906">MQIVHEVNAPDQIFIRVVEAGSLRAVAEEMGVDPSSVSRKVSALEDRLQAKLLRRSTKRSVPTEAGLRYYEGVRRLLDERAALEADVAGLIDEPRGRLRIGAPVDFGARFVAPVIADLMRDAPDLDVELVLGSGFDDLTQGGLDAVVRIGTLTDSSLVARKVAVVPRVIVGAASYFEKHGMPSTPADLSGHPFVFYRGGQRRLVLDLQSNGRKKRAEVTGRVAANSVTAIRQLVLGGAGLHHGPLWALEEDIAVGRVRIALPDWHTPAFPVHVVRLASSYVPAKVREFSDRFAAAMAQEDTLR</sequence>
<dbReference type="Gene3D" id="3.40.190.290">
    <property type="match status" value="1"/>
</dbReference>
<dbReference type="SUPFAM" id="SSF53850">
    <property type="entry name" value="Periplasmic binding protein-like II"/>
    <property type="match status" value="1"/>
</dbReference>
<keyword evidence="3" id="KW-0238">DNA-binding</keyword>
<evidence type="ECO:0000256" key="1">
    <source>
        <dbReference type="ARBA" id="ARBA00009437"/>
    </source>
</evidence>
<protein>
    <submittedName>
        <fullName evidence="6">LysR family transcriptional regulator</fullName>
    </submittedName>
</protein>
<dbReference type="PANTHER" id="PTHR30537">
    <property type="entry name" value="HTH-TYPE TRANSCRIPTIONAL REGULATOR"/>
    <property type="match status" value="1"/>
</dbReference>
<dbReference type="EMBL" id="JACXLC010000001">
    <property type="protein sequence ID" value="MBD2842562.1"/>
    <property type="molecule type" value="Genomic_DNA"/>
</dbReference>
<dbReference type="Pfam" id="PF00126">
    <property type="entry name" value="HTH_1"/>
    <property type="match status" value="1"/>
</dbReference>
<name>A0ABR8KWG6_9SPHN</name>
<gene>
    <name evidence="6" type="ORF">IB285_09865</name>
</gene>
<evidence type="ECO:0000313" key="6">
    <source>
        <dbReference type="EMBL" id="MBD2842562.1"/>
    </source>
</evidence>
<dbReference type="InterPro" id="IPR036388">
    <property type="entry name" value="WH-like_DNA-bd_sf"/>
</dbReference>
<dbReference type="PANTHER" id="PTHR30537:SF80">
    <property type="entry name" value="TRANSCRIPTIONAL REGULATOR"/>
    <property type="match status" value="1"/>
</dbReference>